<evidence type="ECO:0000313" key="4">
    <source>
        <dbReference type="Proteomes" id="UP000502823"/>
    </source>
</evidence>
<accession>A0A6L2PKK0</accession>
<dbReference type="AlphaFoldDB" id="A0A6L2PKK0"/>
<dbReference type="Pfam" id="PF08676">
    <property type="entry name" value="MutL_C"/>
    <property type="match status" value="1"/>
</dbReference>
<keyword evidence="4" id="KW-1185">Reference proteome</keyword>
<dbReference type="SUPFAM" id="SSF54211">
    <property type="entry name" value="Ribosomal protein S5 domain 2-like"/>
    <property type="match status" value="1"/>
</dbReference>
<dbReference type="SMART" id="SM00853">
    <property type="entry name" value="MutL_C"/>
    <property type="match status" value="1"/>
</dbReference>
<dbReference type="OrthoDB" id="10254304at2759"/>
<dbReference type="SMART" id="SM01340">
    <property type="entry name" value="DNA_mis_repair"/>
    <property type="match status" value="1"/>
</dbReference>
<sequence length="483" mass="55378">ISCINQTKNGGRTLVVSTQGGETVRDNISCIFGPKQVQSLMEFQQKMPNETMLQEYGISEGSALTENLLQLEGCISSCAHGQGRSTTDRQFFYVNSRPCEPTKVIKLVNEVYHQFNQYQYPFVFLNLKMARDNVDVNVTPDKRQVFMDHEKLLTATIKVNNMVRLTAHAELEQESVLKSLTTTHISSGRTEQMKCEDEEITHPHDNEISIDTERPAVVKLDDEKVDGLSRKVIHMSVSIESIKKKIKRKKHKRSRDKHDVSVKFRTEIDPAKSQAAEQELRKEISQDMFAKMEILGQFNLGFIVTRLGSDLFIIDQHATDEKYNFEMLQLNTVLQNQRLVIPQKLDLTAVNESILIENEEIFNKNGFDFIIDEKAEPTKRVQLTAIPVSKNWQFGKEDIDELLFMLEDSPHTMCRPSRVRAMFASRACRKSVMIGMALSKTDMRRLVDHMGEIEQPWNCPHGRPTMRHLLNLDLIHNGKSLSV</sequence>
<gene>
    <name evidence="3" type="ORF">Cfor_01390</name>
</gene>
<dbReference type="GO" id="GO:0032389">
    <property type="term" value="C:MutLalpha complex"/>
    <property type="evidence" value="ECO:0007669"/>
    <property type="project" value="TreeGrafter"/>
</dbReference>
<dbReference type="GO" id="GO:0005524">
    <property type="term" value="F:ATP binding"/>
    <property type="evidence" value="ECO:0007669"/>
    <property type="project" value="InterPro"/>
</dbReference>
<organism evidence="3 4">
    <name type="scientific">Coptotermes formosanus</name>
    <name type="common">Formosan subterranean termite</name>
    <dbReference type="NCBI Taxonomy" id="36987"/>
    <lineage>
        <taxon>Eukaryota</taxon>
        <taxon>Metazoa</taxon>
        <taxon>Ecdysozoa</taxon>
        <taxon>Arthropoda</taxon>
        <taxon>Hexapoda</taxon>
        <taxon>Insecta</taxon>
        <taxon>Pterygota</taxon>
        <taxon>Neoptera</taxon>
        <taxon>Polyneoptera</taxon>
        <taxon>Dictyoptera</taxon>
        <taxon>Blattodea</taxon>
        <taxon>Blattoidea</taxon>
        <taxon>Termitoidae</taxon>
        <taxon>Rhinotermitidae</taxon>
        <taxon>Coptotermes</taxon>
    </lineage>
</organism>
<evidence type="ECO:0000259" key="1">
    <source>
        <dbReference type="SMART" id="SM00853"/>
    </source>
</evidence>
<dbReference type="InterPro" id="IPR042120">
    <property type="entry name" value="MutL_C_dimsub"/>
</dbReference>
<dbReference type="SUPFAM" id="SSF118116">
    <property type="entry name" value="DNA mismatch repair protein MutL"/>
    <property type="match status" value="1"/>
</dbReference>
<evidence type="ECO:0000259" key="2">
    <source>
        <dbReference type="SMART" id="SM01340"/>
    </source>
</evidence>
<dbReference type="GO" id="GO:0016887">
    <property type="term" value="F:ATP hydrolysis activity"/>
    <property type="evidence" value="ECO:0007669"/>
    <property type="project" value="InterPro"/>
</dbReference>
<dbReference type="FunCoup" id="A0A6L2PKK0">
    <property type="interactions" value="1432"/>
</dbReference>
<protein>
    <recommendedName>
        <fullName evidence="5">MutL C-terminal dimerisation domain-containing protein</fullName>
    </recommendedName>
</protein>
<dbReference type="InterPro" id="IPR020568">
    <property type="entry name" value="Ribosomal_Su5_D2-typ_SF"/>
</dbReference>
<evidence type="ECO:0000313" key="3">
    <source>
        <dbReference type="EMBL" id="GFG32886.1"/>
    </source>
</evidence>
<dbReference type="InterPro" id="IPR014721">
    <property type="entry name" value="Ribsml_uS5_D2-typ_fold_subgr"/>
</dbReference>
<dbReference type="GO" id="GO:0030983">
    <property type="term" value="F:mismatched DNA binding"/>
    <property type="evidence" value="ECO:0007669"/>
    <property type="project" value="InterPro"/>
</dbReference>
<dbReference type="InterPro" id="IPR013507">
    <property type="entry name" value="DNA_mismatch_S5_2-like"/>
</dbReference>
<dbReference type="CDD" id="cd03484">
    <property type="entry name" value="MutL_Trans_hPMS_2_like"/>
    <property type="match status" value="1"/>
</dbReference>
<dbReference type="Gene3D" id="3.30.230.10">
    <property type="match status" value="1"/>
</dbReference>
<dbReference type="EMBL" id="BLKM01008224">
    <property type="protein sequence ID" value="GFG32886.1"/>
    <property type="molecule type" value="Genomic_DNA"/>
</dbReference>
<dbReference type="Gene3D" id="3.30.1370.100">
    <property type="entry name" value="MutL, C-terminal domain, regulatory subdomain"/>
    <property type="match status" value="1"/>
</dbReference>
<dbReference type="Proteomes" id="UP000502823">
    <property type="component" value="Unassembled WGS sequence"/>
</dbReference>
<dbReference type="PANTHER" id="PTHR10073">
    <property type="entry name" value="DNA MISMATCH REPAIR PROTEIN MLH, PMS, MUTL"/>
    <property type="match status" value="1"/>
</dbReference>
<dbReference type="InterPro" id="IPR042121">
    <property type="entry name" value="MutL_C_regsub"/>
</dbReference>
<proteinExistence type="predicted"/>
<dbReference type="GO" id="GO:0006298">
    <property type="term" value="P:mismatch repair"/>
    <property type="evidence" value="ECO:0007669"/>
    <property type="project" value="InterPro"/>
</dbReference>
<evidence type="ECO:0008006" key="5">
    <source>
        <dbReference type="Google" id="ProtNLM"/>
    </source>
</evidence>
<dbReference type="InterPro" id="IPR014790">
    <property type="entry name" value="MutL_C"/>
</dbReference>
<dbReference type="InterPro" id="IPR038973">
    <property type="entry name" value="MutL/Mlh/Pms-like"/>
</dbReference>
<comment type="caution">
    <text evidence="3">The sequence shown here is derived from an EMBL/GenBank/DDBJ whole genome shotgun (WGS) entry which is preliminary data.</text>
</comment>
<reference evidence="4" key="1">
    <citation type="submission" date="2020-01" db="EMBL/GenBank/DDBJ databases">
        <title>Draft genome sequence of the Termite Coptotermes fromosanus.</title>
        <authorList>
            <person name="Itakura S."/>
            <person name="Yosikawa Y."/>
            <person name="Umezawa K."/>
        </authorList>
    </citation>
    <scope>NUCLEOTIDE SEQUENCE [LARGE SCALE GENOMIC DNA]</scope>
</reference>
<dbReference type="InParanoid" id="A0A6L2PKK0"/>
<dbReference type="InterPro" id="IPR037198">
    <property type="entry name" value="MutL_C_sf"/>
</dbReference>
<feature type="non-terminal residue" evidence="3">
    <location>
        <position position="1"/>
    </location>
</feature>
<dbReference type="FunFam" id="3.30.230.10:FF:000032">
    <property type="entry name" value="mismatch repair endonuclease PMS2 isoform X2"/>
    <property type="match status" value="1"/>
</dbReference>
<feature type="domain" description="MutL C-terminal dimerisation" evidence="1">
    <location>
        <begin position="294"/>
        <end position="438"/>
    </location>
</feature>
<dbReference type="FunFam" id="3.30.1370.100:FF:000001">
    <property type="entry name" value="Mismatch repair endonuclease pms1, putative"/>
    <property type="match status" value="1"/>
</dbReference>
<name>A0A6L2PKK0_COPFO</name>
<feature type="domain" description="DNA mismatch repair protein S5" evidence="2">
    <location>
        <begin position="28"/>
        <end position="164"/>
    </location>
</feature>
<dbReference type="Gene3D" id="3.30.1540.20">
    <property type="entry name" value="MutL, C-terminal domain, dimerisation subdomain"/>
    <property type="match status" value="1"/>
</dbReference>
<dbReference type="PANTHER" id="PTHR10073:SF52">
    <property type="entry name" value="MISMATCH REPAIR ENDONUCLEASE PMS2"/>
    <property type="match status" value="1"/>
</dbReference>
<dbReference type="GO" id="GO:0140664">
    <property type="term" value="F:ATP-dependent DNA damage sensor activity"/>
    <property type="evidence" value="ECO:0007669"/>
    <property type="project" value="InterPro"/>
</dbReference>
<dbReference type="Pfam" id="PF01119">
    <property type="entry name" value="DNA_mis_repair"/>
    <property type="match status" value="1"/>
</dbReference>